<evidence type="ECO:0000259" key="2">
    <source>
        <dbReference type="Pfam" id="PF20150"/>
    </source>
</evidence>
<dbReference type="InterPro" id="IPR045518">
    <property type="entry name" value="2EXR"/>
</dbReference>
<accession>A0A446BD04</accession>
<dbReference type="AlphaFoldDB" id="A0A446BD04"/>
<feature type="domain" description="2EXR" evidence="2">
    <location>
        <begin position="27"/>
        <end position="124"/>
    </location>
</feature>
<dbReference type="PANTHER" id="PTHR35910:SF1">
    <property type="entry name" value="2EXR DOMAIN-CONTAINING PROTEIN"/>
    <property type="match status" value="1"/>
</dbReference>
<dbReference type="EMBL" id="OUUZ01000004">
    <property type="protein sequence ID" value="SPQ20397.1"/>
    <property type="molecule type" value="Genomic_DNA"/>
</dbReference>
<proteinExistence type="predicted"/>
<reference evidence="3 4" key="1">
    <citation type="submission" date="2018-04" db="EMBL/GenBank/DDBJ databases">
        <authorList>
            <person name="Huttner S."/>
            <person name="Dainat J."/>
        </authorList>
    </citation>
    <scope>NUCLEOTIDE SEQUENCE [LARGE SCALE GENOMIC DNA]</scope>
</reference>
<name>A0A446BD04_9PEZI</name>
<dbReference type="PANTHER" id="PTHR35910">
    <property type="entry name" value="2EXR DOMAIN-CONTAINING PROTEIN"/>
    <property type="match status" value="1"/>
</dbReference>
<sequence length="434" mass="48554">MPGRGQSPPSSAPDSARSGSASGEPAFHLFALLPTELQVQIWTEAASVVRMVSMQADTVEQRSQLFAQSGVRDPQHARERVPALLHATHQSRQVGLTIYKHRFEIAGRNGRLWETYILADHDILVLSYKAFRRLASRCEIRDQDMDQFLLREFEDQVAWSTLVGAARRGELGFETFERFATPRIKTRLQYYAEPPVMDCFRGNLAGLRRLVLYRTDMEEHWPGLYRDPEVLANLDQAFAAITDKGRTTPLADVTASHLPERYRCRLVSCPHHPGACNGEKILIGVAGTPLDLGQWLKACCIHGQIHCNLGLFHGGYGEEPDVQSMAVWHFSEPPYQPAPSRAPTDKRPAATEHPCAGALRSSAYGPAWQMVTIYASYCNWAVSCRRLYPDDPQWYGGTTSGEVIPEKDRTPGCRPCQCEDFGSQYLVGGSHKLK</sequence>
<dbReference type="Pfam" id="PF20150">
    <property type="entry name" value="2EXR"/>
    <property type="match status" value="1"/>
</dbReference>
<evidence type="ECO:0000256" key="1">
    <source>
        <dbReference type="SAM" id="MobiDB-lite"/>
    </source>
</evidence>
<organism evidence="3 4">
    <name type="scientific">Thermothielavioides terrestris</name>
    <dbReference type="NCBI Taxonomy" id="2587410"/>
    <lineage>
        <taxon>Eukaryota</taxon>
        <taxon>Fungi</taxon>
        <taxon>Dikarya</taxon>
        <taxon>Ascomycota</taxon>
        <taxon>Pezizomycotina</taxon>
        <taxon>Sordariomycetes</taxon>
        <taxon>Sordariomycetidae</taxon>
        <taxon>Sordariales</taxon>
        <taxon>Chaetomiaceae</taxon>
        <taxon>Thermothielavioides</taxon>
    </lineage>
</organism>
<dbReference type="Proteomes" id="UP000289323">
    <property type="component" value="Unassembled WGS sequence"/>
</dbReference>
<evidence type="ECO:0000313" key="3">
    <source>
        <dbReference type="EMBL" id="SPQ20397.1"/>
    </source>
</evidence>
<gene>
    <name evidence="3" type="ORF">TT172_LOCUS2816</name>
</gene>
<feature type="region of interest" description="Disordered" evidence="1">
    <location>
        <begin position="1"/>
        <end position="22"/>
    </location>
</feature>
<protein>
    <submittedName>
        <fullName evidence="3">161db8c3-6e38-437a-9cb2-5dcfc57882d2</fullName>
    </submittedName>
</protein>
<evidence type="ECO:0000313" key="4">
    <source>
        <dbReference type="Proteomes" id="UP000289323"/>
    </source>
</evidence>